<accession>A0A0P9D171</accession>
<sequence>PTDHVFDIGAGSGRYEPTLAAAVAEVHALEPSAGMREHLTGRVAEAGLANVRVHGRSWPAEGVPPCDVAIAAHVLYAVREVGPFLRAMYEAAGRAGFVLLSFRHPSSFVGPFWQRLRGETRLPLPGALECLNALYQLGIPAQLARVPMLNRFSYANEDEALADLRWRLRLPNDAATNGALAAAMGELLDRDEQGGLAPRQQPSHAAVLWWERAAGEE</sequence>
<evidence type="ECO:0000313" key="3">
    <source>
        <dbReference type="Proteomes" id="UP000050509"/>
    </source>
</evidence>
<evidence type="ECO:0000313" key="2">
    <source>
        <dbReference type="EMBL" id="KPV49161.1"/>
    </source>
</evidence>
<dbReference type="Gene3D" id="3.40.50.150">
    <property type="entry name" value="Vaccinia Virus protein VP39"/>
    <property type="match status" value="1"/>
</dbReference>
<name>A0A0P9D171_9CHLR</name>
<dbReference type="InterPro" id="IPR029063">
    <property type="entry name" value="SAM-dependent_MTases_sf"/>
</dbReference>
<keyword evidence="3" id="KW-1185">Reference proteome</keyword>
<dbReference type="CDD" id="cd02440">
    <property type="entry name" value="AdoMet_MTases"/>
    <property type="match status" value="1"/>
</dbReference>
<dbReference type="AlphaFoldDB" id="A0A0P9D171"/>
<dbReference type="GO" id="GO:0008757">
    <property type="term" value="F:S-adenosylmethionine-dependent methyltransferase activity"/>
    <property type="evidence" value="ECO:0007669"/>
    <property type="project" value="InterPro"/>
</dbReference>
<dbReference type="InterPro" id="IPR013216">
    <property type="entry name" value="Methyltransf_11"/>
</dbReference>
<feature type="non-terminal residue" evidence="2">
    <location>
        <position position="1"/>
    </location>
</feature>
<comment type="caution">
    <text evidence="2">The sequence shown here is derived from an EMBL/GenBank/DDBJ whole genome shotgun (WGS) entry which is preliminary data.</text>
</comment>
<gene>
    <name evidence="2" type="ORF">SE17_34180</name>
</gene>
<dbReference type="Pfam" id="PF08241">
    <property type="entry name" value="Methyltransf_11"/>
    <property type="match status" value="1"/>
</dbReference>
<dbReference type="Proteomes" id="UP000050509">
    <property type="component" value="Unassembled WGS sequence"/>
</dbReference>
<proteinExistence type="predicted"/>
<reference evidence="2 3" key="1">
    <citation type="submission" date="2015-09" db="EMBL/GenBank/DDBJ databases">
        <title>Draft genome sequence of Kouleothrix aurantiaca JCM 19913.</title>
        <authorList>
            <person name="Hemp J."/>
        </authorList>
    </citation>
    <scope>NUCLEOTIDE SEQUENCE [LARGE SCALE GENOMIC DNA]</scope>
    <source>
        <strain evidence="2 3">COM-B</strain>
    </source>
</reference>
<evidence type="ECO:0000259" key="1">
    <source>
        <dbReference type="Pfam" id="PF08241"/>
    </source>
</evidence>
<organism evidence="2 3">
    <name type="scientific">Kouleothrix aurantiaca</name>
    <dbReference type="NCBI Taxonomy" id="186479"/>
    <lineage>
        <taxon>Bacteria</taxon>
        <taxon>Bacillati</taxon>
        <taxon>Chloroflexota</taxon>
        <taxon>Chloroflexia</taxon>
        <taxon>Chloroflexales</taxon>
        <taxon>Roseiflexineae</taxon>
        <taxon>Roseiflexaceae</taxon>
        <taxon>Kouleothrix</taxon>
    </lineage>
</organism>
<dbReference type="EMBL" id="LJCR01002154">
    <property type="protein sequence ID" value="KPV49161.1"/>
    <property type="molecule type" value="Genomic_DNA"/>
</dbReference>
<feature type="domain" description="Methyltransferase type 11" evidence="1">
    <location>
        <begin position="7"/>
        <end position="98"/>
    </location>
</feature>
<protein>
    <recommendedName>
        <fullName evidence="1">Methyltransferase type 11 domain-containing protein</fullName>
    </recommendedName>
</protein>
<dbReference type="SUPFAM" id="SSF53335">
    <property type="entry name" value="S-adenosyl-L-methionine-dependent methyltransferases"/>
    <property type="match status" value="1"/>
</dbReference>